<dbReference type="InterPro" id="IPR010982">
    <property type="entry name" value="Lambda_DNA-bd_dom_sf"/>
</dbReference>
<name>A0A3A4FDQ0_9MICC</name>
<dbReference type="CDD" id="cd00093">
    <property type="entry name" value="HTH_XRE"/>
    <property type="match status" value="1"/>
</dbReference>
<dbReference type="OrthoDB" id="4966872at2"/>
<protein>
    <submittedName>
        <fullName evidence="1">XRE family transcriptional regulator</fullName>
    </submittedName>
</protein>
<evidence type="ECO:0000313" key="1">
    <source>
        <dbReference type="EMBL" id="RJN32914.1"/>
    </source>
</evidence>
<dbReference type="AlphaFoldDB" id="A0A3A4FDQ0"/>
<sequence>MKQMDKWIGQNVERLRAAVEMKQAEVAFEMSEQGFKWSQRTVWAVEKGERPLRLAEAQVLAKLLRTGTGQFVTPPEAVKVVNAVFDAERLCKKALGAISGGLEDANAAHMIARSTLMDMEEEGVDLDAVRDVVPSNVVGRYEHALDRIRHYDQGGIATFLNEAQQDFARIHGWDGNRNQSDEQEN</sequence>
<organism evidence="1 2">
    <name type="scientific">Nesterenkonia natronophila</name>
    <dbReference type="NCBI Taxonomy" id="2174932"/>
    <lineage>
        <taxon>Bacteria</taxon>
        <taxon>Bacillati</taxon>
        <taxon>Actinomycetota</taxon>
        <taxon>Actinomycetes</taxon>
        <taxon>Micrococcales</taxon>
        <taxon>Micrococcaceae</taxon>
        <taxon>Nesterenkonia</taxon>
    </lineage>
</organism>
<dbReference type="Gene3D" id="1.10.260.40">
    <property type="entry name" value="lambda repressor-like DNA-binding domains"/>
    <property type="match status" value="1"/>
</dbReference>
<reference evidence="1 2" key="1">
    <citation type="submission" date="2018-09" db="EMBL/GenBank/DDBJ databases">
        <title>Nesterenkonia natronophila sp. nov., an alkaliphilic actinobacteriume isolated from a soda lake, and emended description of the genus Nesterenkonia.</title>
        <authorList>
            <person name="Menes R.J."/>
            <person name="Iriarte A."/>
        </authorList>
    </citation>
    <scope>NUCLEOTIDE SEQUENCE [LARGE SCALE GENOMIC DNA]</scope>
    <source>
        <strain evidence="1 2">M8</strain>
    </source>
</reference>
<dbReference type="InterPro" id="IPR001387">
    <property type="entry name" value="Cro/C1-type_HTH"/>
</dbReference>
<gene>
    <name evidence="1" type="ORF">D3250_03625</name>
</gene>
<dbReference type="GO" id="GO:0003677">
    <property type="term" value="F:DNA binding"/>
    <property type="evidence" value="ECO:0007669"/>
    <property type="project" value="InterPro"/>
</dbReference>
<dbReference type="SUPFAM" id="SSF47413">
    <property type="entry name" value="lambda repressor-like DNA-binding domains"/>
    <property type="match status" value="1"/>
</dbReference>
<accession>A0A3A4FDQ0</accession>
<proteinExistence type="predicted"/>
<dbReference type="RefSeq" id="WP_119901958.1">
    <property type="nucleotide sequence ID" value="NZ_QYZP01000001.1"/>
</dbReference>
<keyword evidence="2" id="KW-1185">Reference proteome</keyword>
<dbReference type="EMBL" id="QYZP01000001">
    <property type="protein sequence ID" value="RJN32914.1"/>
    <property type="molecule type" value="Genomic_DNA"/>
</dbReference>
<dbReference type="Proteomes" id="UP000266615">
    <property type="component" value="Unassembled WGS sequence"/>
</dbReference>
<evidence type="ECO:0000313" key="2">
    <source>
        <dbReference type="Proteomes" id="UP000266615"/>
    </source>
</evidence>
<comment type="caution">
    <text evidence="1">The sequence shown here is derived from an EMBL/GenBank/DDBJ whole genome shotgun (WGS) entry which is preliminary data.</text>
</comment>